<evidence type="ECO:0000256" key="1">
    <source>
        <dbReference type="SAM" id="Phobius"/>
    </source>
</evidence>
<organism evidence="2 3">
    <name type="scientific">Demequina lutea</name>
    <dbReference type="NCBI Taxonomy" id="431489"/>
    <lineage>
        <taxon>Bacteria</taxon>
        <taxon>Bacillati</taxon>
        <taxon>Actinomycetota</taxon>
        <taxon>Actinomycetes</taxon>
        <taxon>Micrococcales</taxon>
        <taxon>Demequinaceae</taxon>
        <taxon>Demequina</taxon>
    </lineage>
</organism>
<keyword evidence="1" id="KW-0472">Membrane</keyword>
<dbReference type="RefSeq" id="WP_062074901.1">
    <property type="nucleotide sequence ID" value="NZ_BBRC01000004.1"/>
</dbReference>
<feature type="transmembrane region" description="Helical" evidence="1">
    <location>
        <begin position="12"/>
        <end position="38"/>
    </location>
</feature>
<dbReference type="EMBL" id="JACBZO010000001">
    <property type="protein sequence ID" value="NYI40105.1"/>
    <property type="molecule type" value="Genomic_DNA"/>
</dbReference>
<accession>A0A7Y9Z9Q7</accession>
<evidence type="ECO:0000313" key="3">
    <source>
        <dbReference type="Proteomes" id="UP000547973"/>
    </source>
</evidence>
<evidence type="ECO:0008006" key="4">
    <source>
        <dbReference type="Google" id="ProtNLM"/>
    </source>
</evidence>
<sequence length="251" mass="27342">MDPNSGLSSGLFYIFPTIFIVFFVVVVAVMIGAVVFGVRASRRRRESIAAIVTVNGLSYVGEDHSLVDSFVGDPFGKGQNRRARDVVAGNHAGDPFQSFAYSYETETRDANGNTTKTTHSFQVTWIPVPAPFPHVRITPDSAWLRALGSLAGHDLNTESAQFNARWRVRANDERVAHAILTGPMIGRFMHADVRDRAAIFQGERLMSFAPQASDLTEPNTVVGMLQDVAALVPPFLIDDLRGRVAGQIAAA</sequence>
<keyword evidence="1" id="KW-0812">Transmembrane</keyword>
<dbReference type="Proteomes" id="UP000547973">
    <property type="component" value="Unassembled WGS sequence"/>
</dbReference>
<gene>
    <name evidence="2" type="ORF">BKA03_000224</name>
</gene>
<evidence type="ECO:0000313" key="2">
    <source>
        <dbReference type="EMBL" id="NYI40105.1"/>
    </source>
</evidence>
<dbReference type="OrthoDB" id="3429251at2"/>
<reference evidence="2 3" key="1">
    <citation type="submission" date="2020-07" db="EMBL/GenBank/DDBJ databases">
        <title>Sequencing the genomes of 1000 actinobacteria strains.</title>
        <authorList>
            <person name="Klenk H.-P."/>
        </authorList>
    </citation>
    <scope>NUCLEOTIDE SEQUENCE [LARGE SCALE GENOMIC DNA]</scope>
    <source>
        <strain evidence="2 3">DSM 19970</strain>
    </source>
</reference>
<protein>
    <recommendedName>
        <fullName evidence="4">DUF3137 domain-containing protein</fullName>
    </recommendedName>
</protein>
<keyword evidence="1" id="KW-1133">Transmembrane helix</keyword>
<keyword evidence="3" id="KW-1185">Reference proteome</keyword>
<comment type="caution">
    <text evidence="2">The sequence shown here is derived from an EMBL/GenBank/DDBJ whole genome shotgun (WGS) entry which is preliminary data.</text>
</comment>
<dbReference type="AlphaFoldDB" id="A0A7Y9Z9Q7"/>
<proteinExistence type="predicted"/>
<name>A0A7Y9Z9Q7_9MICO</name>